<evidence type="ECO:0000259" key="1">
    <source>
        <dbReference type="Pfam" id="PF01882"/>
    </source>
</evidence>
<dbReference type="Proteomes" id="UP000280346">
    <property type="component" value="Unassembled WGS sequence"/>
</dbReference>
<organism evidence="2 3">
    <name type="scientific">Azospirillum doebereinerae</name>
    <dbReference type="NCBI Taxonomy" id="92933"/>
    <lineage>
        <taxon>Bacteria</taxon>
        <taxon>Pseudomonadati</taxon>
        <taxon>Pseudomonadota</taxon>
        <taxon>Alphaproteobacteria</taxon>
        <taxon>Rhodospirillales</taxon>
        <taxon>Azospirillaceae</taxon>
        <taxon>Azospirillum</taxon>
    </lineage>
</organism>
<dbReference type="PANTHER" id="PTHR33608">
    <property type="entry name" value="BLL2464 PROTEIN"/>
    <property type="match status" value="1"/>
</dbReference>
<dbReference type="PANTHER" id="PTHR33608:SF6">
    <property type="entry name" value="BLL2464 PROTEIN"/>
    <property type="match status" value="1"/>
</dbReference>
<name>A0A3S0V514_9PROT</name>
<evidence type="ECO:0000313" key="3">
    <source>
        <dbReference type="Proteomes" id="UP000280346"/>
    </source>
</evidence>
<accession>A0A3S0V514</accession>
<evidence type="ECO:0000313" key="2">
    <source>
        <dbReference type="EMBL" id="RUQ68153.1"/>
    </source>
</evidence>
<dbReference type="InterPro" id="IPR002881">
    <property type="entry name" value="DUF58"/>
</dbReference>
<dbReference type="Pfam" id="PF01882">
    <property type="entry name" value="DUF58"/>
    <property type="match status" value="1"/>
</dbReference>
<feature type="domain" description="DUF58" evidence="1">
    <location>
        <begin position="58"/>
        <end position="261"/>
    </location>
</feature>
<keyword evidence="3" id="KW-1185">Reference proteome</keyword>
<comment type="caution">
    <text evidence="2">The sequence shown here is derived from an EMBL/GenBank/DDBJ whole genome shotgun (WGS) entry which is preliminary data.</text>
</comment>
<sequence>MPRSPAPGTPSLLARHRAEDLAAALPPLLVAAERVASTVAQGVHGRRRVGLGETFWQFRRYQPGDAPSMIDWRQSAKTQPVYVRENEWEAAQSVWLWRDRSASMDFRSAPELPTKRERADLLTLATAVLLARGGERVALLNSGVRPDHGKTVIDRLARLMTDPRAAAAPEPLPQVEALPRHAQVVLFGDLLSPLPEIHAAVAGLTGRGLRGHLVQVLDPAEETLPYDGRVAFEGLEGENGLLVPRVEAVREAYRERLQAQRDGLAALARTAGWSFATHRTDRPPQTALLGLWGAMAQEPV</sequence>
<proteinExistence type="predicted"/>
<dbReference type="RefSeq" id="WP_127000651.1">
    <property type="nucleotide sequence ID" value="NZ_CP173193.1"/>
</dbReference>
<protein>
    <submittedName>
        <fullName evidence="2">DUF58 domain-containing protein</fullName>
    </submittedName>
</protein>
<dbReference type="OrthoDB" id="9794556at2"/>
<dbReference type="EMBL" id="RZIJ01000015">
    <property type="protein sequence ID" value="RUQ68153.1"/>
    <property type="molecule type" value="Genomic_DNA"/>
</dbReference>
<gene>
    <name evidence="2" type="ORF">EJ913_18795</name>
</gene>
<dbReference type="AlphaFoldDB" id="A0A3S0V514"/>
<reference evidence="2 3" key="1">
    <citation type="submission" date="2018-12" db="EMBL/GenBank/DDBJ databases">
        <authorList>
            <person name="Yang Y."/>
        </authorList>
    </citation>
    <scope>NUCLEOTIDE SEQUENCE [LARGE SCALE GENOMIC DNA]</scope>
    <source>
        <strain evidence="2 3">GSF71</strain>
    </source>
</reference>